<name>A0A8J3PA37_9ACTN</name>
<protein>
    <submittedName>
        <fullName evidence="2">Uncharacterized protein</fullName>
    </submittedName>
</protein>
<reference evidence="2 3" key="1">
    <citation type="submission" date="2021-01" db="EMBL/GenBank/DDBJ databases">
        <title>Whole genome shotgun sequence of Catellatospora coxensis NBRC 107359.</title>
        <authorList>
            <person name="Komaki H."/>
            <person name="Tamura T."/>
        </authorList>
    </citation>
    <scope>NUCLEOTIDE SEQUENCE [LARGE SCALE GENOMIC DNA]</scope>
    <source>
        <strain evidence="2 3">NBRC 107359</strain>
    </source>
</reference>
<dbReference type="EMBL" id="BONI01000065">
    <property type="protein sequence ID" value="GIG09437.1"/>
    <property type="molecule type" value="Genomic_DNA"/>
</dbReference>
<proteinExistence type="predicted"/>
<evidence type="ECO:0000313" key="3">
    <source>
        <dbReference type="Proteomes" id="UP000630887"/>
    </source>
</evidence>
<sequence>MYASALSRTCTVGFTVVHLPPERSRRRLSPWPAAGEGRAPRERPAAADLQPQTKAVNCGYRLNIENAAAPHDRRAVPRGRGRAGSRRTGVARIRRRQASPMKVCTGVDVSAARARCAATIPRRAVNLRDAPDMRGKRACHGPDLTLGQVSRRLAATY</sequence>
<evidence type="ECO:0000313" key="2">
    <source>
        <dbReference type="EMBL" id="GIG09437.1"/>
    </source>
</evidence>
<feature type="region of interest" description="Disordered" evidence="1">
    <location>
        <begin position="24"/>
        <end position="50"/>
    </location>
</feature>
<gene>
    <name evidence="2" type="ORF">Cco03nite_61370</name>
</gene>
<accession>A0A8J3PA37</accession>
<dbReference type="Proteomes" id="UP000630887">
    <property type="component" value="Unassembled WGS sequence"/>
</dbReference>
<evidence type="ECO:0000256" key="1">
    <source>
        <dbReference type="SAM" id="MobiDB-lite"/>
    </source>
</evidence>
<dbReference type="AlphaFoldDB" id="A0A8J3PA37"/>
<keyword evidence="3" id="KW-1185">Reference proteome</keyword>
<comment type="caution">
    <text evidence="2">The sequence shown here is derived from an EMBL/GenBank/DDBJ whole genome shotgun (WGS) entry which is preliminary data.</text>
</comment>
<organism evidence="2 3">
    <name type="scientific">Catellatospora coxensis</name>
    <dbReference type="NCBI Taxonomy" id="310354"/>
    <lineage>
        <taxon>Bacteria</taxon>
        <taxon>Bacillati</taxon>
        <taxon>Actinomycetota</taxon>
        <taxon>Actinomycetes</taxon>
        <taxon>Micromonosporales</taxon>
        <taxon>Micromonosporaceae</taxon>
        <taxon>Catellatospora</taxon>
    </lineage>
</organism>